<dbReference type="KEGG" id="rter:IDM49_08530"/>
<gene>
    <name evidence="1" type="ORF">IDM49_08530</name>
</gene>
<dbReference type="Proteomes" id="UP000516404">
    <property type="component" value="Chromosome"/>
</dbReference>
<name>A0A7H2BC84_9MICC</name>
<dbReference type="EMBL" id="CP061539">
    <property type="protein sequence ID" value="QNV37280.1"/>
    <property type="molecule type" value="Genomic_DNA"/>
</dbReference>
<keyword evidence="2" id="KW-1185">Reference proteome</keyword>
<dbReference type="AlphaFoldDB" id="A0A7H2BC84"/>
<dbReference type="RefSeq" id="WP_168614284.1">
    <property type="nucleotide sequence ID" value="NZ_BAAAOX010000011.1"/>
</dbReference>
<reference evidence="1 2" key="1">
    <citation type="submission" date="2020-09" db="EMBL/GenBank/DDBJ databases">
        <title>Investigation of environmental microbes.</title>
        <authorList>
            <person name="Ou Y."/>
            <person name="Kang Q."/>
        </authorList>
    </citation>
    <scope>NUCLEOTIDE SEQUENCE [LARGE SCALE GENOMIC DNA]</scope>
    <source>
        <strain evidence="1 2">KJZ-14</strain>
    </source>
</reference>
<protein>
    <recommendedName>
        <fullName evidence="3">GNAT family N-acetyltransferase</fullName>
    </recommendedName>
</protein>
<evidence type="ECO:0000313" key="2">
    <source>
        <dbReference type="Proteomes" id="UP000516404"/>
    </source>
</evidence>
<evidence type="ECO:0000313" key="1">
    <source>
        <dbReference type="EMBL" id="QNV37280.1"/>
    </source>
</evidence>
<proteinExistence type="predicted"/>
<sequence>MRQSQTVRVETPQDLAGLEHLYAQRPEGAKAWEFVQSLRENATVWTPELSILVENAQGSILAHTVAVRCWIDSFPALVIVSVAGSHEKALPAVQHLIEKARNKARQTASPLCLLAHASTDYAPEFYEQVGFEQARFEGIKTTLDTQRNHFLALNLNPDFELAPGTAIFSPEFGAEDDDDF</sequence>
<dbReference type="Gene3D" id="3.40.630.30">
    <property type="match status" value="1"/>
</dbReference>
<dbReference type="GeneID" id="96624285"/>
<evidence type="ECO:0008006" key="3">
    <source>
        <dbReference type="Google" id="ProtNLM"/>
    </source>
</evidence>
<organism evidence="1 2">
    <name type="scientific">Rothia terrae</name>
    <dbReference type="NCBI Taxonomy" id="396015"/>
    <lineage>
        <taxon>Bacteria</taxon>
        <taxon>Bacillati</taxon>
        <taxon>Actinomycetota</taxon>
        <taxon>Actinomycetes</taxon>
        <taxon>Micrococcales</taxon>
        <taxon>Micrococcaceae</taxon>
        <taxon>Rothia</taxon>
    </lineage>
</organism>
<accession>A0A7H2BC84</accession>